<dbReference type="Proteomes" id="UP000052232">
    <property type="component" value="Unassembled WGS sequence"/>
</dbReference>
<organism evidence="1 2">
    <name type="scientific">Sphingobium cupriresistens LL01</name>
    <dbReference type="NCBI Taxonomy" id="1420583"/>
    <lineage>
        <taxon>Bacteria</taxon>
        <taxon>Pseudomonadati</taxon>
        <taxon>Pseudomonadota</taxon>
        <taxon>Alphaproteobacteria</taxon>
        <taxon>Sphingomonadales</taxon>
        <taxon>Sphingomonadaceae</taxon>
        <taxon>Sphingobium</taxon>
    </lineage>
</organism>
<proteinExistence type="predicted"/>
<dbReference type="EMBL" id="JACT01000004">
    <property type="protein sequence ID" value="KMS54184.1"/>
    <property type="molecule type" value="Genomic_DNA"/>
</dbReference>
<dbReference type="PATRIC" id="fig|1420583.3.peg.3383"/>
<dbReference type="AlphaFoldDB" id="A0A0J7XRB0"/>
<protein>
    <submittedName>
        <fullName evidence="1">Uncharacterized protein</fullName>
    </submittedName>
</protein>
<evidence type="ECO:0000313" key="1">
    <source>
        <dbReference type="EMBL" id="KMS54184.1"/>
    </source>
</evidence>
<name>A0A0J7XRB0_9SPHN</name>
<sequence>MNDGTRLTINASRHKTFVLQQIPTASIVVASFEPEVFHHLGLISL</sequence>
<accession>A0A0J7XRB0</accession>
<keyword evidence="2" id="KW-1185">Reference proteome</keyword>
<comment type="caution">
    <text evidence="1">The sequence shown here is derived from an EMBL/GenBank/DDBJ whole genome shotgun (WGS) entry which is preliminary data.</text>
</comment>
<evidence type="ECO:0000313" key="2">
    <source>
        <dbReference type="Proteomes" id="UP000052232"/>
    </source>
</evidence>
<reference evidence="1 2" key="1">
    <citation type="journal article" date="2015" name="G3 (Bethesda)">
        <title>Insights into Ongoing Evolution of the Hexachlorocyclohexane Catabolic Pathway from Comparative Genomics of Ten Sphingomonadaceae Strains.</title>
        <authorList>
            <person name="Pearce S.L."/>
            <person name="Oakeshott J.G."/>
            <person name="Pandey G."/>
        </authorList>
    </citation>
    <scope>NUCLEOTIDE SEQUENCE [LARGE SCALE GENOMIC DNA]</scope>
    <source>
        <strain evidence="1 2">LL01</strain>
    </source>
</reference>
<gene>
    <name evidence="1" type="ORF">V473_17870</name>
</gene>